<dbReference type="Proteomes" id="UP000016927">
    <property type="component" value="Unassembled WGS sequence"/>
</dbReference>
<evidence type="ECO:0000256" key="1">
    <source>
        <dbReference type="SAM" id="SignalP"/>
    </source>
</evidence>
<feature type="signal peptide" evidence="1">
    <location>
        <begin position="1"/>
        <end position="20"/>
    </location>
</feature>
<organism evidence="2 3">
    <name type="scientific">Nosema bombycis (strain CQ1 / CVCC 102059)</name>
    <name type="common">Microsporidian parasite</name>
    <name type="synonym">Pebrine of silkworm</name>
    <dbReference type="NCBI Taxonomy" id="578461"/>
    <lineage>
        <taxon>Eukaryota</taxon>
        <taxon>Fungi</taxon>
        <taxon>Fungi incertae sedis</taxon>
        <taxon>Microsporidia</taxon>
        <taxon>Nosematidae</taxon>
        <taxon>Nosema</taxon>
    </lineage>
</organism>
<evidence type="ECO:0000313" key="2">
    <source>
        <dbReference type="EMBL" id="EOB11183.1"/>
    </source>
</evidence>
<accession>R0MEH1</accession>
<keyword evidence="1" id="KW-0732">Signal</keyword>
<reference evidence="2 3" key="1">
    <citation type="journal article" date="2013" name="BMC Genomics">
        <title>Comparative genomics of parasitic silkworm microsporidia reveal an association between genome expansion and host adaptation.</title>
        <authorList>
            <person name="Pan G."/>
            <person name="Xu J."/>
            <person name="Li T."/>
            <person name="Xia Q."/>
            <person name="Liu S.L."/>
            <person name="Zhang G."/>
            <person name="Li S."/>
            <person name="Li C."/>
            <person name="Liu H."/>
            <person name="Yang L."/>
            <person name="Liu T."/>
            <person name="Zhang X."/>
            <person name="Wu Z."/>
            <person name="Fan W."/>
            <person name="Dang X."/>
            <person name="Xiang H."/>
            <person name="Tao M."/>
            <person name="Li Y."/>
            <person name="Hu J."/>
            <person name="Li Z."/>
            <person name="Lin L."/>
            <person name="Luo J."/>
            <person name="Geng L."/>
            <person name="Wang L."/>
            <person name="Long M."/>
            <person name="Wan Y."/>
            <person name="He N."/>
            <person name="Zhang Z."/>
            <person name="Lu C."/>
            <person name="Keeling P.J."/>
            <person name="Wang J."/>
            <person name="Xiang Z."/>
            <person name="Zhou Z."/>
        </authorList>
    </citation>
    <scope>NUCLEOTIDE SEQUENCE [LARGE SCALE GENOMIC DNA]</scope>
    <source>
        <strain evidence="3">CQ1 / CVCC 102059</strain>
    </source>
</reference>
<gene>
    <name evidence="2" type="ORF">NBO_1506g0001</name>
</gene>
<keyword evidence="3" id="KW-1185">Reference proteome</keyword>
<evidence type="ECO:0000313" key="3">
    <source>
        <dbReference type="Proteomes" id="UP000016927"/>
    </source>
</evidence>
<name>R0MEH1_NOSB1</name>
<dbReference type="HOGENOM" id="CLU_2062139_0_0_1"/>
<dbReference type="EMBL" id="KB910413">
    <property type="protein sequence ID" value="EOB11183.1"/>
    <property type="molecule type" value="Genomic_DNA"/>
</dbReference>
<dbReference type="VEuPathDB" id="MicrosporidiaDB:NBO_1506g0001"/>
<protein>
    <submittedName>
        <fullName evidence="2">Uncharacterized protein</fullName>
    </submittedName>
</protein>
<proteinExistence type="predicted"/>
<sequence>MLSNITILIFLKYILPLLRDFKFEKEDGNHRILLLFKGKTEPMLCDIFERKVGEDSFYPIYSDSKTIDLIDHTLVVDLNFIDKESDSQFKICISLGNDEKFYSSPFIYKKEQDNFAFVNKFLTRLIKINVSFSTNMILT</sequence>
<feature type="chain" id="PRO_5004344671" evidence="1">
    <location>
        <begin position="21"/>
        <end position="139"/>
    </location>
</feature>
<dbReference type="AlphaFoldDB" id="R0MEH1"/>